<evidence type="ECO:0000313" key="1">
    <source>
        <dbReference type="EMBL" id="OTA00867.1"/>
    </source>
</evidence>
<proteinExistence type="predicted"/>
<evidence type="ECO:0000313" key="2">
    <source>
        <dbReference type="Proteomes" id="UP000219286"/>
    </source>
</evidence>
<dbReference type="Proteomes" id="UP000219286">
    <property type="component" value="Unassembled WGS sequence"/>
</dbReference>
<dbReference type="EMBL" id="LFMI01000156">
    <property type="protein sequence ID" value="OTA00867.1"/>
    <property type="molecule type" value="Genomic_DNA"/>
</dbReference>
<name>A0A2H2YWG0_TRIPA</name>
<sequence>MASFGNVRCGEVPSLHALAVSPNVLGSHTIPPNATLVRYITVPPTGPDIYVNEIASAPDVQFMFSFRRPRAELGSLAMDLRDTPGGYAAMGRFSNACMSSTSLEHLVRMARGITMLEESPEMEAWITHVQT</sequence>
<keyword evidence="2" id="KW-1185">Reference proteome</keyword>
<accession>A0A2H2YWG0</accession>
<organism evidence="1 2">
    <name type="scientific">Trichoderma parareesei</name>
    <name type="common">Filamentous fungus</name>
    <dbReference type="NCBI Taxonomy" id="858221"/>
    <lineage>
        <taxon>Eukaryota</taxon>
        <taxon>Fungi</taxon>
        <taxon>Dikarya</taxon>
        <taxon>Ascomycota</taxon>
        <taxon>Pezizomycotina</taxon>
        <taxon>Sordariomycetes</taxon>
        <taxon>Hypocreomycetidae</taxon>
        <taxon>Hypocreales</taxon>
        <taxon>Hypocreaceae</taxon>
        <taxon>Trichoderma</taxon>
    </lineage>
</organism>
<gene>
    <name evidence="1" type="ORF">A9Z42_0011590</name>
</gene>
<protein>
    <submittedName>
        <fullName evidence="1">Uncharacterized protein</fullName>
    </submittedName>
</protein>
<dbReference type="OrthoDB" id="10359650at2759"/>
<reference evidence="1 2" key="1">
    <citation type="journal article" date="2015" name="Genome Announc.">
        <title>Genome sequence and annotation of Trichoderma parareesei, the ancestor of the cellulase producer Trichoderma reesei.</title>
        <authorList>
            <person name="Yang D."/>
            <person name="Pomraning K."/>
            <person name="Kopchinskiy A."/>
            <person name="Karimi Aghcheh R."/>
            <person name="Atanasova L."/>
            <person name="Chenthamara K."/>
            <person name="Baker S.E."/>
            <person name="Zhang R."/>
            <person name="Shen Q."/>
            <person name="Freitag M."/>
            <person name="Kubicek C.P."/>
            <person name="Druzhinina I.S."/>
        </authorList>
    </citation>
    <scope>NUCLEOTIDE SEQUENCE [LARGE SCALE GENOMIC DNA]</scope>
    <source>
        <strain evidence="1 2">CBS 125925</strain>
    </source>
</reference>
<dbReference type="AlphaFoldDB" id="A0A2H2YWG0"/>
<comment type="caution">
    <text evidence="1">The sequence shown here is derived from an EMBL/GenBank/DDBJ whole genome shotgun (WGS) entry which is preliminary data.</text>
</comment>